<dbReference type="PROSITE" id="PS51186">
    <property type="entry name" value="GNAT"/>
    <property type="match status" value="1"/>
</dbReference>
<dbReference type="EC" id="2.3.1.-" evidence="2"/>
<dbReference type="PANTHER" id="PTHR43451">
    <property type="entry name" value="ACETYLTRANSFERASE (GNAT) FAMILY PROTEIN"/>
    <property type="match status" value="1"/>
</dbReference>
<keyword evidence="2" id="KW-0808">Transferase</keyword>
<reference evidence="2 3" key="1">
    <citation type="submission" date="2015-09" db="EMBL/GenBank/DDBJ databases">
        <title>Complete genome sequence of a benzo[a]pyrene-degrading bacterium Altererythrobacter epoxidivorans CGMCC 1.7731T.</title>
        <authorList>
            <person name="Li Z."/>
            <person name="Cheng H."/>
            <person name="Huo Y."/>
            <person name="Xu X."/>
        </authorList>
    </citation>
    <scope>NUCLEOTIDE SEQUENCE [LARGE SCALE GENOMIC DNA]</scope>
    <source>
        <strain evidence="2 3">CGMCC 1.7731</strain>
    </source>
</reference>
<dbReference type="OrthoDB" id="9789081at2"/>
<dbReference type="InterPro" id="IPR052564">
    <property type="entry name" value="N-acetyltrans/Recomb-assoc"/>
</dbReference>
<dbReference type="Proteomes" id="UP000057938">
    <property type="component" value="Chromosome"/>
</dbReference>
<name>A0A0M4LU25_9SPHN</name>
<protein>
    <submittedName>
        <fullName evidence="2">Putative acetyltransferase</fullName>
        <ecNumber evidence="2">2.3.1.-</ecNumber>
    </submittedName>
</protein>
<dbReference type="InterPro" id="IPR016181">
    <property type="entry name" value="Acyl_CoA_acyltransferase"/>
</dbReference>
<proteinExistence type="predicted"/>
<feature type="domain" description="N-acetyltransferase" evidence="1">
    <location>
        <begin position="3"/>
        <end position="162"/>
    </location>
</feature>
<evidence type="ECO:0000313" key="2">
    <source>
        <dbReference type="EMBL" id="ALE16379.1"/>
    </source>
</evidence>
<dbReference type="EMBL" id="CP012669">
    <property type="protein sequence ID" value="ALE16379.1"/>
    <property type="molecule type" value="Genomic_DNA"/>
</dbReference>
<gene>
    <name evidence="2" type="ORF">AMC99_01082</name>
</gene>
<dbReference type="AlphaFoldDB" id="A0A0M4LU25"/>
<evidence type="ECO:0000259" key="1">
    <source>
        <dbReference type="PROSITE" id="PS51186"/>
    </source>
</evidence>
<dbReference type="Pfam" id="PF13673">
    <property type="entry name" value="Acetyltransf_10"/>
    <property type="match status" value="1"/>
</dbReference>
<dbReference type="SUPFAM" id="SSF55729">
    <property type="entry name" value="Acyl-CoA N-acyltransferases (Nat)"/>
    <property type="match status" value="1"/>
</dbReference>
<dbReference type="Gene3D" id="3.40.630.30">
    <property type="match status" value="1"/>
</dbReference>
<dbReference type="KEGG" id="aep:AMC99_01082"/>
<dbReference type="InterPro" id="IPR000182">
    <property type="entry name" value="GNAT_dom"/>
</dbReference>
<dbReference type="STRING" id="361183.AMC99_01082"/>
<dbReference type="RefSeq" id="WP_061923729.1">
    <property type="nucleotide sequence ID" value="NZ_CP012669.1"/>
</dbReference>
<dbReference type="PANTHER" id="PTHR43451:SF1">
    <property type="entry name" value="ACETYLTRANSFERASE"/>
    <property type="match status" value="1"/>
</dbReference>
<keyword evidence="2" id="KW-0012">Acyltransferase</keyword>
<dbReference type="GO" id="GO:0016747">
    <property type="term" value="F:acyltransferase activity, transferring groups other than amino-acyl groups"/>
    <property type="evidence" value="ECO:0007669"/>
    <property type="project" value="InterPro"/>
</dbReference>
<sequence length="162" mass="18113">MAYSIREYRDGDATALARLLAEAIAVIGPHRYSEAQVAAWGARHPGPDRLKQRVDDGAMIFVAADSHDVPVAYAMLEPDGHLDHLYCHPDHTRRGLALEVLMAAESKARQLGVERLFTEASELARAAFERAGYEVTHRRDFEIVHDGKAVPIHNYAMEKRLD</sequence>
<organism evidence="2 3">
    <name type="scientific">Altererythrobacter epoxidivorans</name>
    <dbReference type="NCBI Taxonomy" id="361183"/>
    <lineage>
        <taxon>Bacteria</taxon>
        <taxon>Pseudomonadati</taxon>
        <taxon>Pseudomonadota</taxon>
        <taxon>Alphaproteobacteria</taxon>
        <taxon>Sphingomonadales</taxon>
        <taxon>Erythrobacteraceae</taxon>
        <taxon>Altererythrobacter</taxon>
    </lineage>
</organism>
<dbReference type="CDD" id="cd04301">
    <property type="entry name" value="NAT_SF"/>
    <property type="match status" value="1"/>
</dbReference>
<accession>A0A0M4LU25</accession>
<evidence type="ECO:0000313" key="3">
    <source>
        <dbReference type="Proteomes" id="UP000057938"/>
    </source>
</evidence>
<keyword evidence="3" id="KW-1185">Reference proteome</keyword>
<dbReference type="PATRIC" id="fig|361183.4.peg.1056"/>